<name>A0ACC6Q3D3_9ACTN</name>
<dbReference type="Proteomes" id="UP001377168">
    <property type="component" value="Unassembled WGS sequence"/>
</dbReference>
<sequence>MDRSQEFMFGIPWIMSFFHQDWRMDAATEVEAVADQLVEELEPETVLLVRRDARLLLDGLLSDRITVLWEGCADEGKYFFRRGRVTDGAAWMREVIGVCDAWLSRRTDTPALCDADRYEGTELASEVLTAVEEFTSLLDREVVDALAECARCCTPDLALRLLLRALPMKSASLSPNYLYLSEGQYERLQALGKDFHYGEYVVSAIDYLVEPGT</sequence>
<organism evidence="1 2">
    <name type="scientific">Streptomyces achmelvichensis</name>
    <dbReference type="NCBI Taxonomy" id="3134111"/>
    <lineage>
        <taxon>Bacteria</taxon>
        <taxon>Bacillati</taxon>
        <taxon>Actinomycetota</taxon>
        <taxon>Actinomycetes</taxon>
        <taxon>Kitasatosporales</taxon>
        <taxon>Streptomycetaceae</taxon>
        <taxon>Streptomyces</taxon>
    </lineage>
</organism>
<comment type="caution">
    <text evidence="1">The sequence shown here is derived from an EMBL/GenBank/DDBJ whole genome shotgun (WGS) entry which is preliminary data.</text>
</comment>
<evidence type="ECO:0000313" key="2">
    <source>
        <dbReference type="Proteomes" id="UP001377168"/>
    </source>
</evidence>
<keyword evidence="2" id="KW-1185">Reference proteome</keyword>
<dbReference type="EMBL" id="JBBKAJ010000022">
    <property type="protein sequence ID" value="MEJ8638081.1"/>
    <property type="molecule type" value="Genomic_DNA"/>
</dbReference>
<evidence type="ECO:0000313" key="1">
    <source>
        <dbReference type="EMBL" id="MEJ8638081.1"/>
    </source>
</evidence>
<protein>
    <submittedName>
        <fullName evidence="1">Uncharacterized protein</fullName>
    </submittedName>
</protein>
<accession>A0ACC6Q3D3</accession>
<reference evidence="1" key="1">
    <citation type="submission" date="2024-03" db="EMBL/GenBank/DDBJ databases">
        <title>Novel Streptomyces species of biotechnological and ecological value are a feature of Machair soil.</title>
        <authorList>
            <person name="Prole J.R."/>
            <person name="Goodfellow M."/>
            <person name="Allenby N."/>
            <person name="Ward A.C."/>
        </authorList>
    </citation>
    <scope>NUCLEOTIDE SEQUENCE</scope>
    <source>
        <strain evidence="1">MS2.AVA.5</strain>
    </source>
</reference>
<gene>
    <name evidence="1" type="ORF">WKI67_32485</name>
</gene>
<proteinExistence type="predicted"/>